<feature type="domain" description="EF-hand" evidence="2">
    <location>
        <begin position="186"/>
        <end position="221"/>
    </location>
</feature>
<name>A0A7J7E1Z8_TRIWF</name>
<dbReference type="GO" id="GO:0005509">
    <property type="term" value="F:calcium ion binding"/>
    <property type="evidence" value="ECO:0007669"/>
    <property type="project" value="InterPro"/>
</dbReference>
<evidence type="ECO:0000313" key="3">
    <source>
        <dbReference type="EMBL" id="KAF5752484.1"/>
    </source>
</evidence>
<evidence type="ECO:0000256" key="1">
    <source>
        <dbReference type="ARBA" id="ARBA00022837"/>
    </source>
</evidence>
<dbReference type="Pfam" id="PF13202">
    <property type="entry name" value="EF-hand_5"/>
    <property type="match status" value="1"/>
</dbReference>
<gene>
    <name evidence="3" type="ORF">HS088_TW01G00395</name>
</gene>
<feature type="domain" description="EF-hand" evidence="2">
    <location>
        <begin position="131"/>
        <end position="166"/>
    </location>
</feature>
<dbReference type="CDD" id="cd00051">
    <property type="entry name" value="EFh"/>
    <property type="match status" value="1"/>
</dbReference>
<organism evidence="3 4">
    <name type="scientific">Tripterygium wilfordii</name>
    <name type="common">Thunder God vine</name>
    <dbReference type="NCBI Taxonomy" id="458696"/>
    <lineage>
        <taxon>Eukaryota</taxon>
        <taxon>Viridiplantae</taxon>
        <taxon>Streptophyta</taxon>
        <taxon>Embryophyta</taxon>
        <taxon>Tracheophyta</taxon>
        <taxon>Spermatophyta</taxon>
        <taxon>Magnoliopsida</taxon>
        <taxon>eudicotyledons</taxon>
        <taxon>Gunneridae</taxon>
        <taxon>Pentapetalae</taxon>
        <taxon>rosids</taxon>
        <taxon>fabids</taxon>
        <taxon>Celastrales</taxon>
        <taxon>Celastraceae</taxon>
        <taxon>Tripterygium</taxon>
    </lineage>
</organism>
<sequence length="270" mass="30530">MSSVERCKVCSYFACISEPLLFSRSCQGTSHPCPSLKSLSYKMGGMFCHCGSANKYRRLDAKLERKIIELKTSSSGHNKFKSINGIILRFPQFREGLKNIKDVFEQCDEDANGVIDHGELKRCLQKLQVNLEDKEVEDLFNSCDIDESKGIQFNEFIVLLCLIYLLAEPSSSPDSTSKMGSPQLEATFDTIVEAFLFLDKNGDGKLNKKDMIKAMNESSPWEKSPSHVTESRFKEMDWGRKGNVSFREFLFSFVDWVGIHADDEIPVTGS</sequence>
<dbReference type="InterPro" id="IPR018247">
    <property type="entry name" value="EF_Hand_1_Ca_BS"/>
</dbReference>
<feature type="domain" description="EF-hand" evidence="2">
    <location>
        <begin position="95"/>
        <end position="130"/>
    </location>
</feature>
<comment type="caution">
    <text evidence="3">The sequence shown here is derived from an EMBL/GenBank/DDBJ whole genome shotgun (WGS) entry which is preliminary data.</text>
</comment>
<dbReference type="PROSITE" id="PS00018">
    <property type="entry name" value="EF_HAND_1"/>
    <property type="match status" value="2"/>
</dbReference>
<dbReference type="InParanoid" id="A0A7J7E1Z8"/>
<dbReference type="SUPFAM" id="SSF47473">
    <property type="entry name" value="EF-hand"/>
    <property type="match status" value="1"/>
</dbReference>
<dbReference type="InterPro" id="IPR011992">
    <property type="entry name" value="EF-hand-dom_pair"/>
</dbReference>
<dbReference type="AlphaFoldDB" id="A0A7J7E1Z8"/>
<dbReference type="PANTHER" id="PTHR23064">
    <property type="entry name" value="TROPONIN"/>
    <property type="match status" value="1"/>
</dbReference>
<dbReference type="InterPro" id="IPR002048">
    <property type="entry name" value="EF_hand_dom"/>
</dbReference>
<dbReference type="EMBL" id="JAAARO010000001">
    <property type="protein sequence ID" value="KAF5752484.1"/>
    <property type="molecule type" value="Genomic_DNA"/>
</dbReference>
<keyword evidence="1" id="KW-0106">Calcium</keyword>
<dbReference type="InterPro" id="IPR052591">
    <property type="entry name" value="CML21-like"/>
</dbReference>
<dbReference type="SMART" id="SM00054">
    <property type="entry name" value="EFh"/>
    <property type="match status" value="3"/>
</dbReference>
<keyword evidence="4" id="KW-1185">Reference proteome</keyword>
<dbReference type="Proteomes" id="UP000593562">
    <property type="component" value="Unassembled WGS sequence"/>
</dbReference>
<dbReference type="OrthoDB" id="26525at2759"/>
<dbReference type="Pfam" id="PF13499">
    <property type="entry name" value="EF-hand_7"/>
    <property type="match status" value="1"/>
</dbReference>
<dbReference type="Gene3D" id="1.10.238.10">
    <property type="entry name" value="EF-hand"/>
    <property type="match status" value="1"/>
</dbReference>
<dbReference type="PROSITE" id="PS50222">
    <property type="entry name" value="EF_HAND_2"/>
    <property type="match status" value="3"/>
</dbReference>
<accession>A0A7J7E1Z8</accession>
<evidence type="ECO:0000259" key="2">
    <source>
        <dbReference type="PROSITE" id="PS50222"/>
    </source>
</evidence>
<reference evidence="3 4" key="1">
    <citation type="journal article" date="2020" name="Nat. Commun.">
        <title>Genome of Tripterygium wilfordii and identification of cytochrome P450 involved in triptolide biosynthesis.</title>
        <authorList>
            <person name="Tu L."/>
            <person name="Su P."/>
            <person name="Zhang Z."/>
            <person name="Gao L."/>
            <person name="Wang J."/>
            <person name="Hu T."/>
            <person name="Zhou J."/>
            <person name="Zhang Y."/>
            <person name="Zhao Y."/>
            <person name="Liu Y."/>
            <person name="Song Y."/>
            <person name="Tong Y."/>
            <person name="Lu Y."/>
            <person name="Yang J."/>
            <person name="Xu C."/>
            <person name="Jia M."/>
            <person name="Peters R.J."/>
            <person name="Huang L."/>
            <person name="Gao W."/>
        </authorList>
    </citation>
    <scope>NUCLEOTIDE SEQUENCE [LARGE SCALE GENOMIC DNA]</scope>
    <source>
        <strain evidence="4">cv. XIE 37</strain>
        <tissue evidence="3">Leaf</tissue>
    </source>
</reference>
<evidence type="ECO:0000313" key="4">
    <source>
        <dbReference type="Proteomes" id="UP000593562"/>
    </source>
</evidence>
<proteinExistence type="predicted"/>
<dbReference type="FunCoup" id="A0A7J7E1Z8">
    <property type="interactions" value="139"/>
</dbReference>
<protein>
    <submittedName>
        <fullName evidence="3">Calcium-binding protein CML22 isoform X1</fullName>
    </submittedName>
</protein>